<dbReference type="PANTHER" id="PTHR43135:SF3">
    <property type="entry name" value="ALPHA-D-RIBOSE 1-METHYLPHOSPHONATE 5-TRIPHOSPHATE DIPHOSPHATASE"/>
    <property type="match status" value="1"/>
</dbReference>
<feature type="domain" description="Amidohydrolase-related" evidence="1">
    <location>
        <begin position="283"/>
        <end position="373"/>
    </location>
</feature>
<accession>A0A9D1IDB4</accession>
<dbReference type="EMBL" id="DVMU01000112">
    <property type="protein sequence ID" value="HIU33919.1"/>
    <property type="molecule type" value="Genomic_DNA"/>
</dbReference>
<evidence type="ECO:0000259" key="1">
    <source>
        <dbReference type="Pfam" id="PF01979"/>
    </source>
</evidence>
<protein>
    <submittedName>
        <fullName evidence="2">Amidohydrolase family protein</fullName>
    </submittedName>
</protein>
<sequence length="386" mass="42169">MSCKLIRGGKVYTVTQGVLDRADILIREGKIAAVGRDLPLEPGCEKIDASGLSVYPGMIDTHTHLGLDEWGNWDEINELNEMGDPITPQLRAVDGFHWQDRALAESARAGVTSIIVHTGSIQLFSGQSMAVKTRPGTPQKTLLDGCIGIKGGFGGTPKAFYGALGGYPATRMGEAYVLRQALADACAYRDHRILPKSGEWDAEEKMRALLPLVRREIPWRVHVYKLYDILTCLRIAREFDLRVVLEHGGESPMIADYLTENGIMVTVGPSGFIGSVKPETFYPVLENVEKYFDAGTTIGFQSDHPIIHTASLPRAVGMLVRKGLDETKALEAMTINGAKIIGCEDRIGSIEVGKDADLFLADGSPFDPMTTIRQVLIDGETIAREE</sequence>
<dbReference type="AlphaFoldDB" id="A0A9D1IDB4"/>
<dbReference type="Gene3D" id="3.20.20.140">
    <property type="entry name" value="Metal-dependent hydrolases"/>
    <property type="match status" value="1"/>
</dbReference>
<evidence type="ECO:0000313" key="3">
    <source>
        <dbReference type="Proteomes" id="UP000824072"/>
    </source>
</evidence>
<gene>
    <name evidence="2" type="ORF">IAB02_05095</name>
</gene>
<dbReference type="Gene3D" id="2.30.40.10">
    <property type="entry name" value="Urease, subunit C, domain 1"/>
    <property type="match status" value="1"/>
</dbReference>
<dbReference type="Pfam" id="PF01979">
    <property type="entry name" value="Amidohydro_1"/>
    <property type="match status" value="1"/>
</dbReference>
<dbReference type="PANTHER" id="PTHR43135">
    <property type="entry name" value="ALPHA-D-RIBOSE 1-METHYLPHOSPHONATE 5-TRIPHOSPHATE DIPHOSPHATASE"/>
    <property type="match status" value="1"/>
</dbReference>
<reference evidence="2" key="1">
    <citation type="submission" date="2020-10" db="EMBL/GenBank/DDBJ databases">
        <authorList>
            <person name="Gilroy R."/>
        </authorList>
    </citation>
    <scope>NUCLEOTIDE SEQUENCE</scope>
    <source>
        <strain evidence="2">ChiHcec3-11533</strain>
    </source>
</reference>
<proteinExistence type="predicted"/>
<dbReference type="SUPFAM" id="SSF51338">
    <property type="entry name" value="Composite domain of metallo-dependent hydrolases"/>
    <property type="match status" value="1"/>
</dbReference>
<evidence type="ECO:0000313" key="2">
    <source>
        <dbReference type="EMBL" id="HIU33919.1"/>
    </source>
</evidence>
<dbReference type="InterPro" id="IPR011059">
    <property type="entry name" value="Metal-dep_hydrolase_composite"/>
</dbReference>
<name>A0A9D1IDB4_9FIRM</name>
<reference evidence="2" key="2">
    <citation type="journal article" date="2021" name="PeerJ">
        <title>Extensive microbial diversity within the chicken gut microbiome revealed by metagenomics and culture.</title>
        <authorList>
            <person name="Gilroy R."/>
            <person name="Ravi A."/>
            <person name="Getino M."/>
            <person name="Pursley I."/>
            <person name="Horton D.L."/>
            <person name="Alikhan N.F."/>
            <person name="Baker D."/>
            <person name="Gharbi K."/>
            <person name="Hall N."/>
            <person name="Watson M."/>
            <person name="Adriaenssens E.M."/>
            <person name="Foster-Nyarko E."/>
            <person name="Jarju S."/>
            <person name="Secka A."/>
            <person name="Antonio M."/>
            <person name="Oren A."/>
            <person name="Chaudhuri R.R."/>
            <person name="La Ragione R."/>
            <person name="Hildebrand F."/>
            <person name="Pallen M.J."/>
        </authorList>
    </citation>
    <scope>NUCLEOTIDE SEQUENCE</scope>
    <source>
        <strain evidence="2">ChiHcec3-11533</strain>
    </source>
</reference>
<comment type="caution">
    <text evidence="2">The sequence shown here is derived from an EMBL/GenBank/DDBJ whole genome shotgun (WGS) entry which is preliminary data.</text>
</comment>
<organism evidence="2 3">
    <name type="scientific">Candidatus Pullichristensenella excrementigallinarum</name>
    <dbReference type="NCBI Taxonomy" id="2840907"/>
    <lineage>
        <taxon>Bacteria</taxon>
        <taxon>Bacillati</taxon>
        <taxon>Bacillota</taxon>
        <taxon>Clostridia</taxon>
        <taxon>Candidatus Pullichristensenella</taxon>
    </lineage>
</organism>
<dbReference type="InterPro" id="IPR032466">
    <property type="entry name" value="Metal_Hydrolase"/>
</dbReference>
<dbReference type="InterPro" id="IPR006680">
    <property type="entry name" value="Amidohydro-rel"/>
</dbReference>
<dbReference type="SUPFAM" id="SSF51556">
    <property type="entry name" value="Metallo-dependent hydrolases"/>
    <property type="match status" value="1"/>
</dbReference>
<dbReference type="InterPro" id="IPR051781">
    <property type="entry name" value="Metallo-dep_Hydrolase"/>
</dbReference>
<dbReference type="GO" id="GO:0016810">
    <property type="term" value="F:hydrolase activity, acting on carbon-nitrogen (but not peptide) bonds"/>
    <property type="evidence" value="ECO:0007669"/>
    <property type="project" value="InterPro"/>
</dbReference>
<dbReference type="Proteomes" id="UP000824072">
    <property type="component" value="Unassembled WGS sequence"/>
</dbReference>